<dbReference type="Proteomes" id="UP001185922">
    <property type="component" value="Unassembled WGS sequence"/>
</dbReference>
<dbReference type="EMBL" id="JAWLKH010000046">
    <property type="protein sequence ID" value="MDV6314694.1"/>
    <property type="molecule type" value="Genomic_DNA"/>
</dbReference>
<name>A0AAE4R7W1_9ACTN</name>
<evidence type="ECO:0000313" key="2">
    <source>
        <dbReference type="EMBL" id="MDV6307433.1"/>
    </source>
</evidence>
<reference evidence="3 4" key="1">
    <citation type="submission" date="2023-10" db="EMBL/GenBank/DDBJ databases">
        <title>Development of a sustainable strategy for remediation of hydrocarbon-contaminated territories based on the waste exchange concept.</title>
        <authorList>
            <person name="Krivoruchko A."/>
        </authorList>
    </citation>
    <scope>NUCLEOTIDE SEQUENCE</scope>
    <source>
        <strain evidence="2 4">IEGM 1266</strain>
        <strain evidence="3">IEGM 1279</strain>
    </source>
</reference>
<evidence type="ECO:0000313" key="3">
    <source>
        <dbReference type="EMBL" id="MDV6314694.1"/>
    </source>
</evidence>
<evidence type="ECO:0000313" key="4">
    <source>
        <dbReference type="Proteomes" id="UP001185779"/>
    </source>
</evidence>
<proteinExistence type="predicted"/>
<dbReference type="GeneID" id="77172847"/>
<dbReference type="EMBL" id="JAWLKI010000007">
    <property type="protein sequence ID" value="MDV6307433.1"/>
    <property type="molecule type" value="Genomic_DNA"/>
</dbReference>
<dbReference type="RefSeq" id="WP_081712402.1">
    <property type="nucleotide sequence ID" value="NZ_CP091855.1"/>
</dbReference>
<feature type="domain" description="Protein NO VEIN C-terminal" evidence="1">
    <location>
        <begin position="165"/>
        <end position="260"/>
    </location>
</feature>
<keyword evidence="4" id="KW-1185">Reference proteome</keyword>
<dbReference type="InterPro" id="IPR024975">
    <property type="entry name" value="NOV_C"/>
</dbReference>
<protein>
    <submittedName>
        <fullName evidence="3">DUF3883 domain-containing protein</fullName>
    </submittedName>
</protein>
<organism evidence="3 5">
    <name type="scientific">Gordonia amicalis</name>
    <dbReference type="NCBI Taxonomy" id="89053"/>
    <lineage>
        <taxon>Bacteria</taxon>
        <taxon>Bacillati</taxon>
        <taxon>Actinomycetota</taxon>
        <taxon>Actinomycetes</taxon>
        <taxon>Mycobacteriales</taxon>
        <taxon>Gordoniaceae</taxon>
        <taxon>Gordonia</taxon>
    </lineage>
</organism>
<dbReference type="Proteomes" id="UP001185779">
    <property type="component" value="Unassembled WGS sequence"/>
</dbReference>
<comment type="caution">
    <text evidence="3">The sequence shown here is derived from an EMBL/GenBank/DDBJ whole genome shotgun (WGS) entry which is preliminary data.</text>
</comment>
<accession>A0AAE4R7W1</accession>
<dbReference type="Pfam" id="PF13020">
    <property type="entry name" value="NOV_C"/>
    <property type="match status" value="1"/>
</dbReference>
<evidence type="ECO:0000259" key="1">
    <source>
        <dbReference type="Pfam" id="PF13020"/>
    </source>
</evidence>
<evidence type="ECO:0000313" key="5">
    <source>
        <dbReference type="Proteomes" id="UP001185922"/>
    </source>
</evidence>
<dbReference type="AlphaFoldDB" id="A0AAE4R7W1"/>
<gene>
    <name evidence="2" type="ORF">R3P94_08845</name>
    <name evidence="3" type="ORF">R3Q15_22965</name>
</gene>
<sequence>MAGDRDWSRSEVEICVAEYLHLLTLQLNGQRVNKRERAAQLAERLNSRTRTSVEFKHCNISAAITELGYPSVAGYKPRPHIQRMLVEVVEEQLSASRALEEALTAAVQRPAVATDIAFGGDVWVTAPAPSARPKKDIQTGPLFNAVRRDYFAEEARNRSLGLAGELFVTELESRRLHAVGRKDLSKRVEHVAKTQGDGLGYDVLSFDADGTEKLIEVKTTSFDKFTPFYVTRNELARSNEDSPRFHLYRVFEFRDSPKVFDLPGKLTQHCHLDPATYLARVG</sequence>